<evidence type="ECO:0000256" key="1">
    <source>
        <dbReference type="SAM" id="MobiDB-lite"/>
    </source>
</evidence>
<dbReference type="GO" id="GO:0019901">
    <property type="term" value="F:protein kinase binding"/>
    <property type="evidence" value="ECO:0007669"/>
    <property type="project" value="InterPro"/>
</dbReference>
<dbReference type="GO" id="GO:0016538">
    <property type="term" value="F:cyclin-dependent protein serine/threonine kinase regulator activity"/>
    <property type="evidence" value="ECO:0007669"/>
    <property type="project" value="TreeGrafter"/>
</dbReference>
<feature type="region of interest" description="Disordered" evidence="1">
    <location>
        <begin position="85"/>
        <end position="108"/>
    </location>
</feature>
<dbReference type="CDD" id="cd20558">
    <property type="entry name" value="CYCLIN_ScPCL7-like"/>
    <property type="match status" value="1"/>
</dbReference>
<dbReference type="Gene3D" id="1.10.472.10">
    <property type="entry name" value="Cyclin-like"/>
    <property type="match status" value="1"/>
</dbReference>
<dbReference type="Pfam" id="PF08613">
    <property type="entry name" value="Cyclin"/>
    <property type="match status" value="1"/>
</dbReference>
<proteinExistence type="predicted"/>
<dbReference type="SUPFAM" id="SSF47954">
    <property type="entry name" value="Cyclin-like"/>
    <property type="match status" value="1"/>
</dbReference>
<dbReference type="InterPro" id="IPR013922">
    <property type="entry name" value="Cyclin_PHO80-like"/>
</dbReference>
<name>A0A6J3LVH2_9PEZI</name>
<accession>A0A6J3LVH2</accession>
<sequence length="318" mass="34116">MENGPPSDVAHEVQHGVNDACDGSARPPPPPDPNLNDAKASTSPSCAEKSDTPLILQNEHWDVDVISSVGALRMLIEAVEKLAENTGDVPPTPPVSRPGTPKKPQLLPTPSERAAKRLSATVHHAVGAGDVPAMEIGSPEALCHEPITVDVSQHAEDIRFQHAAIARRFFSKCAPPFSLRSYLIQIHKHCPHSPGVYLAAAAYIHRLCIVDYAVPATQRTIHRLSLAAIRVAAKSLEDNKWAQARVARVGGVSTLQLLNLEITLCFLLDFDLHVPRPAMAKGIFGLQTAARTGLGRGGMMGSLVPSLRLPPRRIRSGA</sequence>
<dbReference type="RefSeq" id="XP_033456709.1">
    <property type="nucleotide sequence ID" value="XM_033606632.1"/>
</dbReference>
<dbReference type="InterPro" id="IPR036915">
    <property type="entry name" value="Cyclin-like_sf"/>
</dbReference>
<dbReference type="GO" id="GO:0005634">
    <property type="term" value="C:nucleus"/>
    <property type="evidence" value="ECO:0007669"/>
    <property type="project" value="TreeGrafter"/>
</dbReference>
<dbReference type="GO" id="GO:0000307">
    <property type="term" value="C:cyclin-dependent protein kinase holoenzyme complex"/>
    <property type="evidence" value="ECO:0007669"/>
    <property type="project" value="TreeGrafter"/>
</dbReference>
<dbReference type="PANTHER" id="PTHR15615">
    <property type="match status" value="1"/>
</dbReference>
<dbReference type="Proteomes" id="UP000504637">
    <property type="component" value="Unplaced"/>
</dbReference>
<dbReference type="AlphaFoldDB" id="A0A6J3LVH2"/>
<reference evidence="3" key="2">
    <citation type="submission" date="2020-04" db="EMBL/GenBank/DDBJ databases">
        <authorList>
            <consortium name="NCBI Genome Project"/>
        </authorList>
    </citation>
    <scope>NUCLEOTIDE SEQUENCE</scope>
    <source>
        <strain evidence="3">CBS 342.82</strain>
    </source>
</reference>
<reference evidence="3" key="1">
    <citation type="submission" date="2020-01" db="EMBL/GenBank/DDBJ databases">
        <authorList>
            <consortium name="DOE Joint Genome Institute"/>
            <person name="Haridas S."/>
            <person name="Albert R."/>
            <person name="Binder M."/>
            <person name="Bloem J."/>
            <person name="Labutti K."/>
            <person name="Salamov A."/>
            <person name="Andreopoulos B."/>
            <person name="Baker S.E."/>
            <person name="Barry K."/>
            <person name="Bills G."/>
            <person name="Bluhm B.H."/>
            <person name="Cannon C."/>
            <person name="Castanera R."/>
            <person name="Culley D.E."/>
            <person name="Daum C."/>
            <person name="Ezra D."/>
            <person name="Gonzalez J.B."/>
            <person name="Henrissat B."/>
            <person name="Kuo A."/>
            <person name="Liang C."/>
            <person name="Lipzen A."/>
            <person name="Lutzoni F."/>
            <person name="Magnuson J."/>
            <person name="Mondo S."/>
            <person name="Nolan M."/>
            <person name="Ohm R."/>
            <person name="Pangilinan J."/>
            <person name="Park H.-J."/>
            <person name="Ramirez L."/>
            <person name="Alfaro M."/>
            <person name="Sun H."/>
            <person name="Tritt A."/>
            <person name="Yoshinaga Y."/>
            <person name="Zwiers L.-H."/>
            <person name="Turgeon B.G."/>
            <person name="Goodwin S.B."/>
            <person name="Spatafora J.W."/>
            <person name="Crous P.W."/>
            <person name="Grigoriev I.V."/>
        </authorList>
    </citation>
    <scope>NUCLEOTIDE SEQUENCE</scope>
    <source>
        <strain evidence="3">CBS 342.82</strain>
    </source>
</reference>
<evidence type="ECO:0000313" key="3">
    <source>
        <dbReference type="RefSeq" id="XP_033456709.1"/>
    </source>
</evidence>
<organism evidence="3">
    <name type="scientific">Dissoconium aciculare CBS 342.82</name>
    <dbReference type="NCBI Taxonomy" id="1314786"/>
    <lineage>
        <taxon>Eukaryota</taxon>
        <taxon>Fungi</taxon>
        <taxon>Dikarya</taxon>
        <taxon>Ascomycota</taxon>
        <taxon>Pezizomycotina</taxon>
        <taxon>Dothideomycetes</taxon>
        <taxon>Dothideomycetidae</taxon>
        <taxon>Mycosphaerellales</taxon>
        <taxon>Dissoconiaceae</taxon>
        <taxon>Dissoconium</taxon>
    </lineage>
</organism>
<dbReference type="GeneID" id="54364432"/>
<dbReference type="PANTHER" id="PTHR15615:SF32">
    <property type="entry name" value="PROTEIN KINASE COMPLEX COMPONENT, PUTATIVE (AFU_ORTHOLOGUE AFUA_2G07660)-RELATED"/>
    <property type="match status" value="1"/>
</dbReference>
<feature type="region of interest" description="Disordered" evidence="1">
    <location>
        <begin position="1"/>
        <end position="50"/>
    </location>
</feature>
<keyword evidence="2" id="KW-1185">Reference proteome</keyword>
<gene>
    <name evidence="3" type="ORF">K489DRAFT_390792</name>
</gene>
<protein>
    <submittedName>
        <fullName evidence="3">Cyclin-domain-containing protein</fullName>
    </submittedName>
</protein>
<reference evidence="3" key="3">
    <citation type="submission" date="2025-08" db="UniProtKB">
        <authorList>
            <consortium name="RefSeq"/>
        </authorList>
    </citation>
    <scope>IDENTIFICATION</scope>
    <source>
        <strain evidence="3">CBS 342.82</strain>
    </source>
</reference>
<evidence type="ECO:0000313" key="2">
    <source>
        <dbReference type="Proteomes" id="UP000504637"/>
    </source>
</evidence>
<dbReference type="OrthoDB" id="5304883at2759"/>